<dbReference type="Proteomes" id="UP000015347">
    <property type="component" value="Unassembled WGS sequence"/>
</dbReference>
<keyword evidence="1" id="KW-1133">Transmembrane helix</keyword>
<dbReference type="InterPro" id="IPR043728">
    <property type="entry name" value="DUF5671"/>
</dbReference>
<evidence type="ECO:0000259" key="2">
    <source>
        <dbReference type="Pfam" id="PF18920"/>
    </source>
</evidence>
<reference evidence="4" key="1">
    <citation type="journal article" date="2014" name="Stand. Genomic Sci.">
        <title>Genome sequence of the exopolysaccharide-producing Salipiger mucosus type strain (DSM 16094(T)), a moderately halophilic member of the Roseobacter clade.</title>
        <authorList>
            <person name="Riedel T."/>
            <person name="Spring S."/>
            <person name="Fiebig A."/>
            <person name="Petersen J."/>
            <person name="Kyrpides N.C."/>
            <person name="Goker M."/>
            <person name="Klenk H.P."/>
        </authorList>
    </citation>
    <scope>NUCLEOTIDE SEQUENCE [LARGE SCALE GENOMIC DNA]</scope>
    <source>
        <strain evidence="4">DSM 16094</strain>
    </source>
</reference>
<accession>S9S9I1</accession>
<proteinExistence type="predicted"/>
<keyword evidence="4" id="KW-1185">Reference proteome</keyword>
<feature type="transmembrane region" description="Helical" evidence="1">
    <location>
        <begin position="67"/>
        <end position="89"/>
    </location>
</feature>
<dbReference type="AlphaFoldDB" id="S9S9I1"/>
<keyword evidence="1" id="KW-0472">Membrane</keyword>
<feature type="transmembrane region" description="Helical" evidence="1">
    <location>
        <begin position="220"/>
        <end position="238"/>
    </location>
</feature>
<keyword evidence="1" id="KW-0812">Transmembrane</keyword>
<dbReference type="eggNOG" id="ENOG503083Y">
    <property type="taxonomic scope" value="Bacteria"/>
</dbReference>
<organism evidence="3 4">
    <name type="scientific">Salipiger mucosus DSM 16094</name>
    <dbReference type="NCBI Taxonomy" id="1123237"/>
    <lineage>
        <taxon>Bacteria</taxon>
        <taxon>Pseudomonadati</taxon>
        <taxon>Pseudomonadota</taxon>
        <taxon>Alphaproteobacteria</taxon>
        <taxon>Rhodobacterales</taxon>
        <taxon>Roseobacteraceae</taxon>
        <taxon>Salipiger</taxon>
    </lineage>
</organism>
<feature type="transmembrane region" description="Helical" evidence="1">
    <location>
        <begin position="109"/>
        <end position="128"/>
    </location>
</feature>
<feature type="transmembrane region" description="Helical" evidence="1">
    <location>
        <begin position="149"/>
        <end position="174"/>
    </location>
</feature>
<dbReference type="Pfam" id="PF18920">
    <property type="entry name" value="DUF5671"/>
    <property type="match status" value="1"/>
</dbReference>
<evidence type="ECO:0000313" key="3">
    <source>
        <dbReference type="EMBL" id="EPX86820.1"/>
    </source>
</evidence>
<feature type="transmembrane region" description="Helical" evidence="1">
    <location>
        <begin position="180"/>
        <end position="200"/>
    </location>
</feature>
<name>S9S9I1_9RHOB</name>
<evidence type="ECO:0000256" key="1">
    <source>
        <dbReference type="SAM" id="Phobius"/>
    </source>
</evidence>
<protein>
    <recommendedName>
        <fullName evidence="2">DUF5671 domain-containing protein</fullName>
    </recommendedName>
</protein>
<dbReference type="RefSeq" id="WP_020040932.1">
    <property type="nucleotide sequence ID" value="NZ_KE557273.1"/>
</dbReference>
<dbReference type="HOGENOM" id="CLU_821029_0_0_5"/>
<comment type="caution">
    <text evidence="3">The sequence shown here is derived from an EMBL/GenBank/DDBJ whole genome shotgun (WGS) entry which is preliminary data.</text>
</comment>
<gene>
    <name evidence="3" type="ORF">Salmuc_01469</name>
</gene>
<evidence type="ECO:0000313" key="4">
    <source>
        <dbReference type="Proteomes" id="UP000015347"/>
    </source>
</evidence>
<dbReference type="OrthoDB" id="529444at2"/>
<feature type="domain" description="DUF5671" evidence="2">
    <location>
        <begin position="67"/>
        <end position="199"/>
    </location>
</feature>
<dbReference type="STRING" id="1123237.Salmuc_01469"/>
<dbReference type="EMBL" id="APVH01000003">
    <property type="protein sequence ID" value="EPX86820.1"/>
    <property type="molecule type" value="Genomic_DNA"/>
</dbReference>
<sequence length="336" mass="36251">MPQPPDLAAYVRDALRDGQPREAIRADLSAAGWSDTEAEAALAAWSDRVTPAGPVPRPVRSGAAREAVFYVLLFVTFGMVAGNVLSLAFEQIEAWLPDPGAPARYAPRGMRWSMAALIVFLPAFWALDRADARAGRTDPSRRHGSVRRWLSAVAMLIAVIILMGDALVLIYTFLDGQMTARFLVKSVVVAGLAGLVLAYFRQTRVPGDGAARQPAGWAMAGLGLLVLALSFAVVGGPAQGRAEQRDRARLADMRTLARDMVRCDAFDQDTLPDTFDPLSCARDRRELTGFASEIAYSPAGPEAFELCTTVEAPVAIRQYDVTLSEDTACIRTDLPG</sequence>